<name>A0A1M5HB00_9FLAO</name>
<feature type="chain" id="PRO_5012725444" description="MG2 domain-containing protein" evidence="1">
    <location>
        <begin position="28"/>
        <end position="775"/>
    </location>
</feature>
<dbReference type="Gene3D" id="2.60.40.1930">
    <property type="match status" value="1"/>
</dbReference>
<evidence type="ECO:0000256" key="1">
    <source>
        <dbReference type="SAM" id="SignalP"/>
    </source>
</evidence>
<protein>
    <recommendedName>
        <fullName evidence="4">MG2 domain-containing protein</fullName>
    </recommendedName>
</protein>
<evidence type="ECO:0000313" key="2">
    <source>
        <dbReference type="EMBL" id="SHG13124.1"/>
    </source>
</evidence>
<gene>
    <name evidence="2" type="ORF">SAMN05443549_102154</name>
</gene>
<feature type="signal peptide" evidence="1">
    <location>
        <begin position="1"/>
        <end position="27"/>
    </location>
</feature>
<dbReference type="RefSeq" id="WP_141226095.1">
    <property type="nucleotide sequence ID" value="NZ_FQWB01000002.1"/>
</dbReference>
<dbReference type="OrthoDB" id="679547at2"/>
<dbReference type="EMBL" id="FQWB01000002">
    <property type="protein sequence ID" value="SHG13124.1"/>
    <property type="molecule type" value="Genomic_DNA"/>
</dbReference>
<dbReference type="Proteomes" id="UP000184516">
    <property type="component" value="Unassembled WGS sequence"/>
</dbReference>
<organism evidence="2 3">
    <name type="scientific">Flavobacterium fluvii</name>
    <dbReference type="NCBI Taxonomy" id="468056"/>
    <lineage>
        <taxon>Bacteria</taxon>
        <taxon>Pseudomonadati</taxon>
        <taxon>Bacteroidota</taxon>
        <taxon>Flavobacteriia</taxon>
        <taxon>Flavobacteriales</taxon>
        <taxon>Flavobacteriaceae</taxon>
        <taxon>Flavobacterium</taxon>
    </lineage>
</organism>
<dbReference type="AlphaFoldDB" id="A0A1M5HB00"/>
<keyword evidence="3" id="KW-1185">Reference proteome</keyword>
<sequence>MNLKLHRFSKFLYLVPLFLGFSSYAQNNVVIVDSLTKQLQRLPKNNVSESVYLQTSKGIYETEEDVWFKGYVLDAQHFYPSARSKTLFVQLIEDKTDQVVWEKKYEIENGFVDGHLFLKNELPEGIYTLSAYSAHSADGNAKEFYAAKKLEIQKTIKRKTTVAPIQKDSIVLFTTYPEGGKLVSGIESTLAFKAVNSKGLPVEVLGTLFENNVPLIPFKSSHAGMGGFDFTPDVNKKYHIQLNEPASDKMYDIATIEPSGKAIHLLGNTKEAVFFKIAQSDGLKEETIYLRLQMRGIVYGMATDLLKKELVIKIPLTDIPQGISEVTLFDQNAVPLAERLVYVNQDQKLAITTELDRSAYTVKEKVKLKIKVTDQNGQSIVAHLGLSVYDELYQNKQDSKNIKSHYLLSTQLKGNIYDPAYYFNEQNKDRKEALNLLMLTQGWRNYVWNEDNLKLQGNSFPIVFDEMEGKVRLKNPNDTVMKKIRNYSKGLMEAIRKTREIRKKGIFVISGDESNGKNFIMTDTTGRFTVGPKELKKGEGGNTYFQLITRKPVNDTPEPKYLINVMDVSFEEINKQRKDKTIFYPISKIVKPNEKVAAPSMDRITINKLKEVVITSKKKFRDKIIGKLDSLARLKDYVCRFNILNCSNHIGEFDNRKPREGQIYEGAGGIPYHYGDRTEAELLARINVAKLEGYYGKKVFYETVYDEVTITDTAPDYRNTLFWKPDIITNNQGEATIDFFCSDINSLFIGNIEGVSGNGLLGSDNFEFKVGKKVN</sequence>
<dbReference type="STRING" id="468056.SAMN05443549_102154"/>
<evidence type="ECO:0008006" key="4">
    <source>
        <dbReference type="Google" id="ProtNLM"/>
    </source>
</evidence>
<keyword evidence="1" id="KW-0732">Signal</keyword>
<reference evidence="3" key="1">
    <citation type="submission" date="2016-11" db="EMBL/GenBank/DDBJ databases">
        <authorList>
            <person name="Varghese N."/>
            <person name="Submissions S."/>
        </authorList>
    </citation>
    <scope>NUCLEOTIDE SEQUENCE [LARGE SCALE GENOMIC DNA]</scope>
    <source>
        <strain evidence="3">DSM 19978</strain>
    </source>
</reference>
<evidence type="ECO:0000313" key="3">
    <source>
        <dbReference type="Proteomes" id="UP000184516"/>
    </source>
</evidence>
<proteinExistence type="predicted"/>
<accession>A0A1M5HB00</accession>